<keyword evidence="3" id="KW-1185">Reference proteome</keyword>
<sequence>MDITTDGPTLVLHGDFDVRSTFLVRNAIYEQFEGHERDVVLDMADVDTIDLTALRVLAVATLRAAQSGHHLTLRNCRPAVRRMIHLARFAHSVEVERAAATA</sequence>
<evidence type="ECO:0000313" key="2">
    <source>
        <dbReference type="EMBL" id="QIK75920.1"/>
    </source>
</evidence>
<evidence type="ECO:0000259" key="1">
    <source>
        <dbReference type="PROSITE" id="PS50801"/>
    </source>
</evidence>
<dbReference type="SUPFAM" id="SSF52091">
    <property type="entry name" value="SpoIIaa-like"/>
    <property type="match status" value="1"/>
</dbReference>
<accession>A0A6G7YGM1</accession>
<dbReference type="Proteomes" id="UP000502035">
    <property type="component" value="Chromosome"/>
</dbReference>
<gene>
    <name evidence="2" type="ORF">G7071_11175</name>
</gene>
<protein>
    <submittedName>
        <fullName evidence="2">STAS domain-containing protein</fullName>
    </submittedName>
</protein>
<dbReference type="InterPro" id="IPR058548">
    <property type="entry name" value="MlaB-like_STAS"/>
</dbReference>
<dbReference type="InterPro" id="IPR036513">
    <property type="entry name" value="STAS_dom_sf"/>
</dbReference>
<dbReference type="KEGG" id="npi:G7071_11175"/>
<reference evidence="2 3" key="1">
    <citation type="submission" date="2020-03" db="EMBL/GenBank/DDBJ databases">
        <title>Nocardioides sp. nov., isolated from fish.</title>
        <authorList>
            <person name="Hyun D.-W."/>
            <person name="Bae J.-W."/>
        </authorList>
    </citation>
    <scope>NUCLEOTIDE SEQUENCE [LARGE SCALE GENOMIC DNA]</scope>
    <source>
        <strain evidence="2 3">HDW12A</strain>
    </source>
</reference>
<evidence type="ECO:0000313" key="3">
    <source>
        <dbReference type="Proteomes" id="UP000502035"/>
    </source>
</evidence>
<proteinExistence type="predicted"/>
<dbReference type="AlphaFoldDB" id="A0A6G7YGM1"/>
<feature type="domain" description="STAS" evidence="1">
    <location>
        <begin position="1"/>
        <end position="102"/>
    </location>
</feature>
<dbReference type="InterPro" id="IPR002645">
    <property type="entry name" value="STAS_dom"/>
</dbReference>
<dbReference type="Gene3D" id="3.30.750.24">
    <property type="entry name" value="STAS domain"/>
    <property type="match status" value="1"/>
</dbReference>
<dbReference type="Pfam" id="PF13466">
    <property type="entry name" value="STAS_2"/>
    <property type="match status" value="1"/>
</dbReference>
<name>A0A6G7YGM1_9ACTN</name>
<dbReference type="CDD" id="cd07043">
    <property type="entry name" value="STAS_anti-anti-sigma_factors"/>
    <property type="match status" value="1"/>
</dbReference>
<dbReference type="EMBL" id="CP049866">
    <property type="protein sequence ID" value="QIK75920.1"/>
    <property type="molecule type" value="Genomic_DNA"/>
</dbReference>
<dbReference type="RefSeq" id="WP_166318616.1">
    <property type="nucleotide sequence ID" value="NZ_CP049866.1"/>
</dbReference>
<organism evidence="2 3">
    <name type="scientific">Nocardioides piscis</name>
    <dbReference type="NCBI Taxonomy" id="2714938"/>
    <lineage>
        <taxon>Bacteria</taxon>
        <taxon>Bacillati</taxon>
        <taxon>Actinomycetota</taxon>
        <taxon>Actinomycetes</taxon>
        <taxon>Propionibacteriales</taxon>
        <taxon>Nocardioidaceae</taxon>
        <taxon>Nocardioides</taxon>
    </lineage>
</organism>
<dbReference type="PROSITE" id="PS50801">
    <property type="entry name" value="STAS"/>
    <property type="match status" value="1"/>
</dbReference>